<feature type="domain" description="GXWXG" evidence="1">
    <location>
        <begin position="80"/>
        <end position="135"/>
    </location>
</feature>
<dbReference type="VEuPathDB" id="FungiDB:FOZG_10285"/>
<reference evidence="4" key="1">
    <citation type="submission" date="2016-09" db="EMBL/GenBank/DDBJ databases">
        <authorList>
            <person name="Guldener U."/>
        </authorList>
    </citation>
    <scope>NUCLEOTIDE SEQUENCE [LARGE SCALE GENOMIC DNA]</scope>
    <source>
        <strain evidence="4">V64-1</strain>
    </source>
</reference>
<organism evidence="3 4">
    <name type="scientific">Fusarium oxysporum</name>
    <name type="common">Fusarium vascular wilt</name>
    <dbReference type="NCBI Taxonomy" id="5507"/>
    <lineage>
        <taxon>Eukaryota</taxon>
        <taxon>Fungi</taxon>
        <taxon>Dikarya</taxon>
        <taxon>Ascomycota</taxon>
        <taxon>Pezizomycotina</taxon>
        <taxon>Sordariomycetes</taxon>
        <taxon>Hypocreomycetidae</taxon>
        <taxon>Hypocreales</taxon>
        <taxon>Nectriaceae</taxon>
        <taxon>Fusarium</taxon>
        <taxon>Fusarium oxysporum species complex</taxon>
    </lineage>
</organism>
<name>A0A2H3SKC4_FUSOX</name>
<dbReference type="OrthoDB" id="2213372at2759"/>
<dbReference type="InterPro" id="IPR025568">
    <property type="entry name" value="DUF4334"/>
</dbReference>
<evidence type="ECO:0008006" key="5">
    <source>
        <dbReference type="Google" id="ProtNLM"/>
    </source>
</evidence>
<dbReference type="InterPro" id="IPR025951">
    <property type="entry name" value="GXWXG_dom"/>
</dbReference>
<dbReference type="Proteomes" id="UP000219369">
    <property type="component" value="Unassembled WGS sequence"/>
</dbReference>
<dbReference type="Pfam" id="PF14231">
    <property type="entry name" value="GXWXG"/>
    <property type="match status" value="1"/>
</dbReference>
<dbReference type="Pfam" id="PF14232">
    <property type="entry name" value="DUF4334"/>
    <property type="match status" value="1"/>
</dbReference>
<gene>
    <name evidence="3" type="ORF">FRV6_01154</name>
</gene>
<protein>
    <recommendedName>
        <fullName evidence="5">GXWXG domain-containing protein</fullName>
    </recommendedName>
</protein>
<sequence length="202" mass="22897">MFSHGVMRHDKPLRHIGDVRKDSCSSIIFIDQEVKAQNEVNNSPLRLLDISDHKDDSSNIEQFKKLRESASPVETAALDSFFDQLPPIPVSHLVGSWNGGFFDTGHPNGDFMKDISWIGKDFFSVDHVDPVIVERGGKRQSWGKWGLASLKEIVFRGQVTSAMVYDDQPVIDYFRFVDDNTVAGIMEGKKLDGPFYFYLTRP</sequence>
<dbReference type="EMBL" id="FMJY01000001">
    <property type="protein sequence ID" value="SCO76942.1"/>
    <property type="molecule type" value="Genomic_DNA"/>
</dbReference>
<evidence type="ECO:0000313" key="3">
    <source>
        <dbReference type="EMBL" id="SCO76942.1"/>
    </source>
</evidence>
<accession>A0A2H3SKC4</accession>
<evidence type="ECO:0000259" key="1">
    <source>
        <dbReference type="Pfam" id="PF14231"/>
    </source>
</evidence>
<dbReference type="VEuPathDB" id="FungiDB:FOIG_09117"/>
<proteinExistence type="predicted"/>
<evidence type="ECO:0000259" key="2">
    <source>
        <dbReference type="Pfam" id="PF14232"/>
    </source>
</evidence>
<evidence type="ECO:0000313" key="4">
    <source>
        <dbReference type="Proteomes" id="UP000219369"/>
    </source>
</evidence>
<feature type="domain" description="DUF4334" evidence="2">
    <location>
        <begin position="147"/>
        <end position="201"/>
    </location>
</feature>
<dbReference type="Gene3D" id="2.40.128.580">
    <property type="entry name" value="GXWXG domain"/>
    <property type="match status" value="1"/>
</dbReference>
<dbReference type="AlphaFoldDB" id="A0A2H3SKC4"/>
<dbReference type="VEuPathDB" id="FungiDB:FOC1_g10009805"/>